<dbReference type="SUPFAM" id="SSF63748">
    <property type="entry name" value="Tudor/PWWP/MBT"/>
    <property type="match status" value="1"/>
</dbReference>
<dbReference type="InterPro" id="IPR010304">
    <property type="entry name" value="SMN_Tudor"/>
</dbReference>
<feature type="region of interest" description="Disordered" evidence="4">
    <location>
        <begin position="151"/>
        <end position="244"/>
    </location>
</feature>
<dbReference type="GO" id="GO:0005737">
    <property type="term" value="C:cytoplasm"/>
    <property type="evidence" value="ECO:0007669"/>
    <property type="project" value="InterPro"/>
</dbReference>
<feature type="compositionally biased region" description="Low complexity" evidence="4">
    <location>
        <begin position="65"/>
        <end position="83"/>
    </location>
</feature>
<reference evidence="6 7" key="1">
    <citation type="journal article" date="2019" name="Sci. Rep.">
        <title>Comparative genomics of chytrid fungi reveal insights into the obligate biotrophic and pathogenic lifestyle of Synchytrium endobioticum.</title>
        <authorList>
            <person name="van de Vossenberg B.T.L.H."/>
            <person name="Warris S."/>
            <person name="Nguyen H.D.T."/>
            <person name="van Gent-Pelzer M.P.E."/>
            <person name="Joly D.L."/>
            <person name="van de Geest H.C."/>
            <person name="Bonants P.J.M."/>
            <person name="Smith D.S."/>
            <person name="Levesque C.A."/>
            <person name="van der Lee T.A.J."/>
        </authorList>
    </citation>
    <scope>NUCLEOTIDE SEQUENCE [LARGE SCALE GENOMIC DNA]</scope>
    <source>
        <strain evidence="6 7">JEL517</strain>
    </source>
</reference>
<evidence type="ECO:0000313" key="6">
    <source>
        <dbReference type="EMBL" id="TPX36307.1"/>
    </source>
</evidence>
<dbReference type="GeneID" id="42002851"/>
<proteinExistence type="inferred from homology"/>
<evidence type="ECO:0000256" key="1">
    <source>
        <dbReference type="ARBA" id="ARBA00004408"/>
    </source>
</evidence>
<comment type="similarity">
    <text evidence="2">Belongs to the SMN family.</text>
</comment>
<dbReference type="PANTHER" id="PTHR46297">
    <property type="entry name" value="ZINC FINGER CCCH-TYPE WITH G PATCH DOMAIN-CONTAINING PROTEIN"/>
    <property type="match status" value="1"/>
</dbReference>
<evidence type="ECO:0000256" key="4">
    <source>
        <dbReference type="SAM" id="MobiDB-lite"/>
    </source>
</evidence>
<dbReference type="Proteomes" id="UP000319731">
    <property type="component" value="Unassembled WGS sequence"/>
</dbReference>
<dbReference type="Pfam" id="PF06003">
    <property type="entry name" value="SMN_Tudor"/>
    <property type="match status" value="1"/>
</dbReference>
<dbReference type="PROSITE" id="PS50304">
    <property type="entry name" value="TUDOR"/>
    <property type="match status" value="1"/>
</dbReference>
<evidence type="ECO:0000313" key="7">
    <source>
        <dbReference type="Proteomes" id="UP000319731"/>
    </source>
</evidence>
<comment type="subcellular location">
    <subcellularLocation>
        <location evidence="1">Nucleus</location>
        <location evidence="1">Cajal body</location>
    </subcellularLocation>
</comment>
<protein>
    <recommendedName>
        <fullName evidence="5">Tudor domain-containing protein</fullName>
    </recommendedName>
</protein>
<organism evidence="6 7">
    <name type="scientific">Synchytrium microbalum</name>
    <dbReference type="NCBI Taxonomy" id="1806994"/>
    <lineage>
        <taxon>Eukaryota</taxon>
        <taxon>Fungi</taxon>
        <taxon>Fungi incertae sedis</taxon>
        <taxon>Chytridiomycota</taxon>
        <taxon>Chytridiomycota incertae sedis</taxon>
        <taxon>Chytridiomycetes</taxon>
        <taxon>Synchytriales</taxon>
        <taxon>Synchytriaceae</taxon>
        <taxon>Synchytrium</taxon>
    </lineage>
</organism>
<feature type="region of interest" description="Disordered" evidence="4">
    <location>
        <begin position="51"/>
        <end position="86"/>
    </location>
</feature>
<dbReference type="GO" id="GO:0015030">
    <property type="term" value="C:Cajal body"/>
    <property type="evidence" value="ECO:0007669"/>
    <property type="project" value="UniProtKB-SubCell"/>
</dbReference>
<evidence type="ECO:0000256" key="3">
    <source>
        <dbReference type="ARBA" id="ARBA00023242"/>
    </source>
</evidence>
<keyword evidence="7" id="KW-1185">Reference proteome</keyword>
<dbReference type="STRING" id="1806994.A0A507C5M2"/>
<name>A0A507C5M2_9FUNG</name>
<feature type="compositionally biased region" description="Low complexity" evidence="4">
    <location>
        <begin position="196"/>
        <end position="235"/>
    </location>
</feature>
<accession>A0A507C5M2</accession>
<dbReference type="AlphaFoldDB" id="A0A507C5M2"/>
<feature type="domain" description="Tudor" evidence="5">
    <location>
        <begin position="83"/>
        <end position="144"/>
    </location>
</feature>
<dbReference type="InterPro" id="IPR002999">
    <property type="entry name" value="Tudor"/>
</dbReference>
<dbReference type="CDD" id="cd21182">
    <property type="entry name" value="Tudor_SMN_SPF30-like"/>
    <property type="match status" value="1"/>
</dbReference>
<dbReference type="OrthoDB" id="79171at2759"/>
<keyword evidence="3" id="KW-0539">Nucleus</keyword>
<feature type="compositionally biased region" description="Polar residues" evidence="4">
    <location>
        <begin position="52"/>
        <end position="62"/>
    </location>
</feature>
<sequence>MAAEELGQYEFQLQQVDEALSRDPSNSELLKLKTSLVELIQLVHATVGIPAQQPSNSHTTPDSPKLQQQSSSTSTLNKSSTTQWTRGQRVMAKYQKDGLFYEATIDSIPTEKTLTYRVVFTGYGNSEQVRPNDIREVPPLPSIPASALLNTASASSTNPQSSSTESEAATRKRTASESVFGPPPSVERKKARKDAAAAGASGVASGIGNAGGHSSNNNSVTPASGSASSKAAAVAQKKRAPKEEVVKQKEWLAFASGSAKKSSLKVVPLKQKSMFATPDDPTAKVGVVGSGKGMTQFQQRGKHIFDA</sequence>
<dbReference type="RefSeq" id="XP_031026620.1">
    <property type="nucleotide sequence ID" value="XM_031167554.1"/>
</dbReference>
<comment type="caution">
    <text evidence="6">The sequence shown here is derived from an EMBL/GenBank/DDBJ whole genome shotgun (WGS) entry which is preliminary data.</text>
</comment>
<dbReference type="Gene3D" id="2.30.30.140">
    <property type="match status" value="1"/>
</dbReference>
<gene>
    <name evidence="6" type="ORF">SmJEL517_g01626</name>
</gene>
<evidence type="ECO:0000256" key="2">
    <source>
        <dbReference type="ARBA" id="ARBA00005371"/>
    </source>
</evidence>
<dbReference type="GO" id="GO:0003723">
    <property type="term" value="F:RNA binding"/>
    <property type="evidence" value="ECO:0007669"/>
    <property type="project" value="InterPro"/>
</dbReference>
<dbReference type="EMBL" id="QEAO01000005">
    <property type="protein sequence ID" value="TPX36307.1"/>
    <property type="molecule type" value="Genomic_DNA"/>
</dbReference>
<dbReference type="SMART" id="SM00333">
    <property type="entry name" value="TUDOR"/>
    <property type="match status" value="1"/>
</dbReference>
<feature type="compositionally biased region" description="Low complexity" evidence="4">
    <location>
        <begin position="151"/>
        <end position="167"/>
    </location>
</feature>
<dbReference type="GO" id="GO:0006397">
    <property type="term" value="P:mRNA processing"/>
    <property type="evidence" value="ECO:0007669"/>
    <property type="project" value="InterPro"/>
</dbReference>
<evidence type="ECO:0000259" key="5">
    <source>
        <dbReference type="PROSITE" id="PS50304"/>
    </source>
</evidence>